<keyword evidence="1" id="KW-0479">Metal-binding</keyword>
<evidence type="ECO:0000256" key="2">
    <source>
        <dbReference type="ARBA" id="ARBA00022801"/>
    </source>
</evidence>
<dbReference type="InterPro" id="IPR014905">
    <property type="entry name" value="HIRAN"/>
</dbReference>
<dbReference type="Pfam" id="PF08797">
    <property type="entry name" value="HIRAN"/>
    <property type="match status" value="1"/>
</dbReference>
<comment type="caution">
    <text evidence="4">The sequence shown here is derived from an EMBL/GenBank/DDBJ whole genome shotgun (WGS) entry which is preliminary data.</text>
</comment>
<accession>A0ABN1NLZ6</accession>
<dbReference type="EMBL" id="BAAAHP010000377">
    <property type="protein sequence ID" value="GAA0911040.1"/>
    <property type="molecule type" value="Genomic_DNA"/>
</dbReference>
<sequence length="299" mass="33375">MVVMEGPRPVRERVAEFVRGEVTRRTCRTPAELQCTEVVLWSRKGWANQEVVGERAHFEALRSVVGSAHRPMGAEHHVIAALVPEPTNRFDVAAVAVYIDGKRVGYLPREDARRYRPVLDQIEASGRRPTVTARIWAADYEDWDADRDETVARFGAGVYVELDEPHLLLPINSAPIEPHVLLPDGSTIQVQDTAAHLERLAGIAGADGERWAYATLHTAVEQRARSTRELAEVRVDGERVGKLTPKMSDEVLPVVRFLAERGRATASRLLVSGNRAAVSARLYVARAHQIDDRWFDEAL</sequence>
<evidence type="ECO:0000313" key="5">
    <source>
        <dbReference type="Proteomes" id="UP001499967"/>
    </source>
</evidence>
<dbReference type="Proteomes" id="UP001499967">
    <property type="component" value="Unassembled WGS sequence"/>
</dbReference>
<keyword evidence="2" id="KW-0378">Hydrolase</keyword>
<keyword evidence="5" id="KW-1185">Reference proteome</keyword>
<gene>
    <name evidence="4" type="ORF">GCM10009559_81910</name>
</gene>
<feature type="domain" description="HIRAN" evidence="3">
    <location>
        <begin position="73"/>
        <end position="130"/>
    </location>
</feature>
<proteinExistence type="predicted"/>
<organism evidence="4 5">
    <name type="scientific">Pseudonocardia zijingensis</name>
    <dbReference type="NCBI Taxonomy" id="153376"/>
    <lineage>
        <taxon>Bacteria</taxon>
        <taxon>Bacillati</taxon>
        <taxon>Actinomycetota</taxon>
        <taxon>Actinomycetes</taxon>
        <taxon>Pseudonocardiales</taxon>
        <taxon>Pseudonocardiaceae</taxon>
        <taxon>Pseudonocardia</taxon>
    </lineage>
</organism>
<dbReference type="Gene3D" id="3.30.70.2330">
    <property type="match status" value="1"/>
</dbReference>
<evidence type="ECO:0000256" key="1">
    <source>
        <dbReference type="ARBA" id="ARBA00022723"/>
    </source>
</evidence>
<protein>
    <recommendedName>
        <fullName evidence="3">HIRAN domain-containing protein</fullName>
    </recommendedName>
</protein>
<evidence type="ECO:0000313" key="4">
    <source>
        <dbReference type="EMBL" id="GAA0911040.1"/>
    </source>
</evidence>
<reference evidence="4 5" key="1">
    <citation type="journal article" date="2019" name="Int. J. Syst. Evol. Microbiol.">
        <title>The Global Catalogue of Microorganisms (GCM) 10K type strain sequencing project: providing services to taxonomists for standard genome sequencing and annotation.</title>
        <authorList>
            <consortium name="The Broad Institute Genomics Platform"/>
            <consortium name="The Broad Institute Genome Sequencing Center for Infectious Disease"/>
            <person name="Wu L."/>
            <person name="Ma J."/>
        </authorList>
    </citation>
    <scope>NUCLEOTIDE SEQUENCE [LARGE SCALE GENOMIC DNA]</scope>
    <source>
        <strain evidence="4 5">JCM 11117</strain>
    </source>
</reference>
<name>A0ABN1NLZ6_9PSEU</name>
<evidence type="ECO:0000259" key="3">
    <source>
        <dbReference type="Pfam" id="PF08797"/>
    </source>
</evidence>